<comment type="caution">
    <text evidence="3">The sequence shown here is derived from an EMBL/GenBank/DDBJ whole genome shotgun (WGS) entry which is preliminary data.</text>
</comment>
<keyword evidence="1" id="KW-1133">Transmembrane helix</keyword>
<dbReference type="OrthoDB" id="1522859at2"/>
<evidence type="ECO:0000259" key="2">
    <source>
        <dbReference type="Pfam" id="PF05569"/>
    </source>
</evidence>
<keyword evidence="1" id="KW-0472">Membrane</keyword>
<dbReference type="InterPro" id="IPR008756">
    <property type="entry name" value="Peptidase_M56"/>
</dbReference>
<proteinExistence type="predicted"/>
<dbReference type="RefSeq" id="WP_105000210.1">
    <property type="nucleotide sequence ID" value="NZ_MQVX01000001.1"/>
</dbReference>
<dbReference type="InterPro" id="IPR052173">
    <property type="entry name" value="Beta-lactam_resp_regulator"/>
</dbReference>
<keyword evidence="4" id="KW-1185">Reference proteome</keyword>
<dbReference type="CDD" id="cd07341">
    <property type="entry name" value="M56_BlaR1_MecR1_like"/>
    <property type="match status" value="1"/>
</dbReference>
<dbReference type="PANTHER" id="PTHR34978:SF3">
    <property type="entry name" value="SLR0241 PROTEIN"/>
    <property type="match status" value="1"/>
</dbReference>
<dbReference type="AlphaFoldDB" id="A0A2S7T517"/>
<dbReference type="Proteomes" id="UP000239366">
    <property type="component" value="Unassembled WGS sequence"/>
</dbReference>
<evidence type="ECO:0000256" key="1">
    <source>
        <dbReference type="SAM" id="Phobius"/>
    </source>
</evidence>
<accession>A0A2S7T517</accession>
<protein>
    <recommendedName>
        <fullName evidence="2">Peptidase M56 domain-containing protein</fullName>
    </recommendedName>
</protein>
<evidence type="ECO:0000313" key="3">
    <source>
        <dbReference type="EMBL" id="PQJ14575.1"/>
    </source>
</evidence>
<gene>
    <name evidence="3" type="ORF">BST99_01370</name>
</gene>
<organism evidence="3 4">
    <name type="scientific">Aureicoccus marinus</name>
    <dbReference type="NCBI Taxonomy" id="754435"/>
    <lineage>
        <taxon>Bacteria</taxon>
        <taxon>Pseudomonadati</taxon>
        <taxon>Bacteroidota</taxon>
        <taxon>Flavobacteriia</taxon>
        <taxon>Flavobacteriales</taxon>
        <taxon>Flavobacteriaceae</taxon>
        <taxon>Aureicoccus</taxon>
    </lineage>
</organism>
<keyword evidence="1" id="KW-0812">Transmembrane</keyword>
<sequence>MTWTTYTDVLVEWQPVLVPANSVEQIIEETGQESSSIWSSWQGMLLMLYGTTTLFLLGRLAFKSWRLTSMLQRYPQHKKEGFRYVKLPISYPPFSYFRYIAFNPEAYPEDELEAILTHERAHAKQLHSIDILLAELVLCLHWFNPFAWWFRKNIEQNLEFLADQSATAELESSRNYQKTLLKLSIHQDSPALSASFFNSLIKKRIVMINQEPSSPAKRWKFLLVLPLIAVFY</sequence>
<dbReference type="EMBL" id="MQVX01000001">
    <property type="protein sequence ID" value="PQJ14575.1"/>
    <property type="molecule type" value="Genomic_DNA"/>
</dbReference>
<dbReference type="PANTHER" id="PTHR34978">
    <property type="entry name" value="POSSIBLE SENSOR-TRANSDUCER PROTEIN BLAR"/>
    <property type="match status" value="1"/>
</dbReference>
<name>A0A2S7T517_9FLAO</name>
<dbReference type="Pfam" id="PF05569">
    <property type="entry name" value="Peptidase_M56"/>
    <property type="match status" value="1"/>
</dbReference>
<evidence type="ECO:0000313" key="4">
    <source>
        <dbReference type="Proteomes" id="UP000239366"/>
    </source>
</evidence>
<reference evidence="4" key="1">
    <citation type="submission" date="2016-11" db="EMBL/GenBank/DDBJ databases">
        <title>Trade-off between light-utilization and light-protection in marine flavobacteria.</title>
        <authorList>
            <person name="Kumagai Y."/>
            <person name="Yoshizawa S."/>
            <person name="Kogure K."/>
        </authorList>
    </citation>
    <scope>NUCLEOTIDE SEQUENCE [LARGE SCALE GENOMIC DNA]</scope>
    <source>
        <strain evidence="4">SG-18</strain>
    </source>
</reference>
<feature type="domain" description="Peptidase M56" evidence="2">
    <location>
        <begin position="106"/>
        <end position="208"/>
    </location>
</feature>
<feature type="transmembrane region" description="Helical" evidence="1">
    <location>
        <begin position="41"/>
        <end position="62"/>
    </location>
</feature>